<feature type="non-terminal residue" evidence="1">
    <location>
        <position position="191"/>
    </location>
</feature>
<gene>
    <name evidence="1" type="ORF">KUCAC02_013096</name>
</gene>
<protein>
    <submittedName>
        <fullName evidence="1">Uncharacterized protein</fullName>
    </submittedName>
</protein>
<comment type="caution">
    <text evidence="1">The sequence shown here is derived from an EMBL/GenBank/DDBJ whole genome shotgun (WGS) entry which is preliminary data.</text>
</comment>
<keyword evidence="2" id="KW-1185">Reference proteome</keyword>
<proteinExistence type="predicted"/>
<dbReference type="Proteomes" id="UP001057452">
    <property type="component" value="Chromosome 7"/>
</dbReference>
<evidence type="ECO:0000313" key="1">
    <source>
        <dbReference type="EMBL" id="KAI4824596.1"/>
    </source>
</evidence>
<name>A0ACB9XEQ7_CHAAC</name>
<evidence type="ECO:0000313" key="2">
    <source>
        <dbReference type="Proteomes" id="UP001057452"/>
    </source>
</evidence>
<reference evidence="1" key="1">
    <citation type="submission" date="2022-05" db="EMBL/GenBank/DDBJ databases">
        <title>Chromosome-level genome of Chaenocephalus aceratus.</title>
        <authorList>
            <person name="Park H."/>
        </authorList>
    </citation>
    <scope>NUCLEOTIDE SEQUENCE</scope>
    <source>
        <strain evidence="1">KU_202001</strain>
    </source>
</reference>
<feature type="non-terminal residue" evidence="1">
    <location>
        <position position="1"/>
    </location>
</feature>
<dbReference type="EMBL" id="CM043791">
    <property type="protein sequence ID" value="KAI4824596.1"/>
    <property type="molecule type" value="Genomic_DNA"/>
</dbReference>
<accession>A0ACB9XEQ7</accession>
<organism evidence="1 2">
    <name type="scientific">Chaenocephalus aceratus</name>
    <name type="common">Blackfin icefish</name>
    <name type="synonym">Chaenichthys aceratus</name>
    <dbReference type="NCBI Taxonomy" id="36190"/>
    <lineage>
        <taxon>Eukaryota</taxon>
        <taxon>Metazoa</taxon>
        <taxon>Chordata</taxon>
        <taxon>Craniata</taxon>
        <taxon>Vertebrata</taxon>
        <taxon>Euteleostomi</taxon>
        <taxon>Actinopterygii</taxon>
        <taxon>Neopterygii</taxon>
        <taxon>Teleostei</taxon>
        <taxon>Neoteleostei</taxon>
        <taxon>Acanthomorphata</taxon>
        <taxon>Eupercaria</taxon>
        <taxon>Perciformes</taxon>
        <taxon>Notothenioidei</taxon>
        <taxon>Channichthyidae</taxon>
        <taxon>Chaenocephalus</taxon>
    </lineage>
</organism>
<sequence length="191" mass="21091">ETISGLACCDVSCSHLTSASPLRRNRFSIHLLRLQMRSGRWGQWRAKEGCSTAMLQAGREAEEGVEERWEGEGLCTEDISPGLKPRLQERQSTGLLACSDQMPLGCHIPVTTRPFSTSAPPGAGATAAWSWSARVKPGTPWQEDHDRKENTRRDVDTRGQGQKPAGVFVPAWLFFMTKIERGCEPAQVAQL</sequence>